<dbReference type="SUPFAM" id="SSF52172">
    <property type="entry name" value="CheY-like"/>
    <property type="match status" value="1"/>
</dbReference>
<protein>
    <recommendedName>
        <fullName evidence="5">Protein-glutamate methylesterase/protein-glutamine glutaminase</fullName>
        <ecNumber evidence="5">3.1.1.61</ecNumber>
        <ecNumber evidence="5">3.5.1.44</ecNumber>
    </recommendedName>
</protein>
<dbReference type="InterPro" id="IPR035909">
    <property type="entry name" value="CheB_C"/>
</dbReference>
<comment type="catalytic activity">
    <reaction evidence="4 5">
        <text>[protein]-L-glutamate 5-O-methyl ester + H2O = L-glutamyl-[protein] + methanol + H(+)</text>
        <dbReference type="Rhea" id="RHEA:23236"/>
        <dbReference type="Rhea" id="RHEA-COMP:10208"/>
        <dbReference type="Rhea" id="RHEA-COMP:10311"/>
        <dbReference type="ChEBI" id="CHEBI:15377"/>
        <dbReference type="ChEBI" id="CHEBI:15378"/>
        <dbReference type="ChEBI" id="CHEBI:17790"/>
        <dbReference type="ChEBI" id="CHEBI:29973"/>
        <dbReference type="ChEBI" id="CHEBI:82795"/>
        <dbReference type="EC" id="3.1.1.61"/>
    </reaction>
</comment>
<evidence type="ECO:0000256" key="5">
    <source>
        <dbReference type="HAMAP-Rule" id="MF_00099"/>
    </source>
</evidence>
<dbReference type="EMBL" id="VJMG01000035">
    <property type="protein sequence ID" value="TRL38189.1"/>
    <property type="molecule type" value="Genomic_DNA"/>
</dbReference>
<dbReference type="Gene3D" id="3.40.50.180">
    <property type="entry name" value="Methylesterase CheB, C-terminal domain"/>
    <property type="match status" value="1"/>
</dbReference>
<dbReference type="PROSITE" id="PS50122">
    <property type="entry name" value="CHEB"/>
    <property type="match status" value="1"/>
</dbReference>
<keyword evidence="2 5" id="KW-0145">Chemotaxis</keyword>
<dbReference type="GO" id="GO:0050568">
    <property type="term" value="F:protein-glutamine glutaminase activity"/>
    <property type="evidence" value="ECO:0007669"/>
    <property type="project" value="UniProtKB-UniRule"/>
</dbReference>
<feature type="active site" evidence="5 6">
    <location>
        <position position="293"/>
    </location>
</feature>
<dbReference type="GO" id="GO:0008984">
    <property type="term" value="F:protein-glutamate methylesterase activity"/>
    <property type="evidence" value="ECO:0007669"/>
    <property type="project" value="UniProtKB-UniRule"/>
</dbReference>
<comment type="catalytic activity">
    <reaction evidence="5">
        <text>L-glutaminyl-[protein] + H2O = L-glutamyl-[protein] + NH4(+)</text>
        <dbReference type="Rhea" id="RHEA:16441"/>
        <dbReference type="Rhea" id="RHEA-COMP:10207"/>
        <dbReference type="Rhea" id="RHEA-COMP:10208"/>
        <dbReference type="ChEBI" id="CHEBI:15377"/>
        <dbReference type="ChEBI" id="CHEBI:28938"/>
        <dbReference type="ChEBI" id="CHEBI:29973"/>
        <dbReference type="ChEBI" id="CHEBI:30011"/>
        <dbReference type="EC" id="3.5.1.44"/>
    </reaction>
</comment>
<dbReference type="GO" id="GO:0005737">
    <property type="term" value="C:cytoplasm"/>
    <property type="evidence" value="ECO:0007669"/>
    <property type="project" value="UniProtKB-SubCell"/>
</dbReference>
<dbReference type="GO" id="GO:0006935">
    <property type="term" value="P:chemotaxis"/>
    <property type="evidence" value="ECO:0007669"/>
    <property type="project" value="UniProtKB-UniRule"/>
</dbReference>
<keyword evidence="12" id="KW-1185">Reference proteome</keyword>
<keyword evidence="11" id="KW-0489">Methyltransferase</keyword>
<comment type="domain">
    <text evidence="5">Contains a C-terminal catalytic domain, and an N-terminal region which modulates catalytic activity.</text>
</comment>
<feature type="modified residue" description="4-aspartylphosphate" evidence="5 7">
    <location>
        <position position="52"/>
    </location>
</feature>
<evidence type="ECO:0000256" key="4">
    <source>
        <dbReference type="ARBA" id="ARBA00048267"/>
    </source>
</evidence>
<dbReference type="Pfam" id="PF00072">
    <property type="entry name" value="Response_reg"/>
    <property type="match status" value="1"/>
</dbReference>
<dbReference type="InterPro" id="IPR000673">
    <property type="entry name" value="Sig_transdc_resp-reg_Me-estase"/>
</dbReference>
<organism evidence="11 12">
    <name type="scientific">Rhizobium straminoryzae</name>
    <dbReference type="NCBI Taxonomy" id="1387186"/>
    <lineage>
        <taxon>Bacteria</taxon>
        <taxon>Pseudomonadati</taxon>
        <taxon>Pseudomonadota</taxon>
        <taxon>Alphaproteobacteria</taxon>
        <taxon>Hyphomicrobiales</taxon>
        <taxon>Rhizobiaceae</taxon>
        <taxon>Rhizobium/Agrobacterium group</taxon>
        <taxon>Rhizobium</taxon>
    </lineage>
</organism>
<dbReference type="NCBIfam" id="NF001965">
    <property type="entry name" value="PRK00742.1"/>
    <property type="match status" value="1"/>
</dbReference>
<comment type="function">
    <text evidence="5">Involved in chemotaxis. Part of a chemotaxis signal transduction system that modulates chemotaxis in response to various stimuli. Catalyzes the demethylation of specific methylglutamate residues introduced into the chemoreceptors (methyl-accepting chemotaxis proteins or MCP) by CheR. Also mediates the irreversible deamidation of specific glutamine residues to glutamic acid.</text>
</comment>
<keyword evidence="1 5" id="KW-0963">Cytoplasm</keyword>
<dbReference type="PANTHER" id="PTHR42872">
    <property type="entry name" value="PROTEIN-GLUTAMATE METHYLESTERASE/PROTEIN-GLUTAMINE GLUTAMINASE"/>
    <property type="match status" value="1"/>
</dbReference>
<dbReference type="InterPro" id="IPR001789">
    <property type="entry name" value="Sig_transdc_resp-reg_receiver"/>
</dbReference>
<gene>
    <name evidence="5 11" type="primary">cheB</name>
    <name evidence="11" type="ORF">FNA46_13340</name>
</gene>
<dbReference type="Gene3D" id="3.40.50.2300">
    <property type="match status" value="1"/>
</dbReference>
<evidence type="ECO:0000259" key="10">
    <source>
        <dbReference type="PROSITE" id="PS50122"/>
    </source>
</evidence>
<evidence type="ECO:0000256" key="8">
    <source>
        <dbReference type="SAM" id="MobiDB-lite"/>
    </source>
</evidence>
<reference evidence="11 12" key="1">
    <citation type="submission" date="2019-07" db="EMBL/GenBank/DDBJ databases">
        <title>Ln-dependent methylotrophs.</title>
        <authorList>
            <person name="Tani A."/>
        </authorList>
    </citation>
    <scope>NUCLEOTIDE SEQUENCE [LARGE SCALE GENOMIC DNA]</scope>
    <source>
        <strain evidence="11 12">SM12</strain>
    </source>
</reference>
<dbReference type="SMART" id="SM00448">
    <property type="entry name" value="REC"/>
    <property type="match status" value="1"/>
</dbReference>
<evidence type="ECO:0000313" key="11">
    <source>
        <dbReference type="EMBL" id="TRL38189.1"/>
    </source>
</evidence>
<dbReference type="PROSITE" id="PS50110">
    <property type="entry name" value="RESPONSE_REGULATORY"/>
    <property type="match status" value="1"/>
</dbReference>
<evidence type="ECO:0000256" key="3">
    <source>
        <dbReference type="ARBA" id="ARBA00022801"/>
    </source>
</evidence>
<feature type="region of interest" description="Disordered" evidence="8">
    <location>
        <begin position="134"/>
        <end position="154"/>
    </location>
</feature>
<dbReference type="InterPro" id="IPR008248">
    <property type="entry name" value="CheB-like"/>
</dbReference>
<evidence type="ECO:0000256" key="6">
    <source>
        <dbReference type="PROSITE-ProRule" id="PRU00050"/>
    </source>
</evidence>
<accession>A0A549T8J2</accession>
<dbReference type="PIRSF" id="PIRSF000876">
    <property type="entry name" value="RR_chemtxs_CheB"/>
    <property type="match status" value="1"/>
</dbReference>
<feature type="active site" evidence="5 6">
    <location>
        <position position="169"/>
    </location>
</feature>
<evidence type="ECO:0000256" key="2">
    <source>
        <dbReference type="ARBA" id="ARBA00022500"/>
    </source>
</evidence>
<dbReference type="EC" id="3.1.1.61" evidence="5"/>
<dbReference type="Proteomes" id="UP000316801">
    <property type="component" value="Unassembled WGS sequence"/>
</dbReference>
<dbReference type="SUPFAM" id="SSF52738">
    <property type="entry name" value="Methylesterase CheB, C-terminal domain"/>
    <property type="match status" value="1"/>
</dbReference>
<dbReference type="EC" id="3.5.1.44" evidence="5"/>
<dbReference type="CDD" id="cd17541">
    <property type="entry name" value="REC_CheB-like"/>
    <property type="match status" value="1"/>
</dbReference>
<dbReference type="GO" id="GO:0000156">
    <property type="term" value="F:phosphorelay response regulator activity"/>
    <property type="evidence" value="ECO:0007669"/>
    <property type="project" value="InterPro"/>
</dbReference>
<feature type="domain" description="CheB-type methylesterase" evidence="10">
    <location>
        <begin position="159"/>
        <end position="349"/>
    </location>
</feature>
<feature type="domain" description="Response regulatory" evidence="9">
    <location>
        <begin position="3"/>
        <end position="118"/>
    </location>
</feature>
<dbReference type="HAMAP" id="MF_00099">
    <property type="entry name" value="CheB_chemtxs"/>
    <property type="match status" value="1"/>
</dbReference>
<name>A0A549T8J2_9HYPH</name>
<evidence type="ECO:0000256" key="7">
    <source>
        <dbReference type="PROSITE-ProRule" id="PRU00169"/>
    </source>
</evidence>
<dbReference type="InterPro" id="IPR011006">
    <property type="entry name" value="CheY-like_superfamily"/>
</dbReference>
<dbReference type="PANTHER" id="PTHR42872:SF6">
    <property type="entry name" value="PROTEIN-GLUTAMATE METHYLESTERASE_PROTEIN-GLUTAMINE GLUTAMINASE"/>
    <property type="match status" value="1"/>
</dbReference>
<keyword evidence="5 7" id="KW-0597">Phosphoprotein</keyword>
<dbReference type="AlphaFoldDB" id="A0A549T8J2"/>
<dbReference type="CDD" id="cd16432">
    <property type="entry name" value="CheB_Rec"/>
    <property type="match status" value="1"/>
</dbReference>
<dbReference type="Pfam" id="PF01339">
    <property type="entry name" value="CheB_methylest"/>
    <property type="match status" value="1"/>
</dbReference>
<dbReference type="GO" id="GO:0008168">
    <property type="term" value="F:methyltransferase activity"/>
    <property type="evidence" value="ECO:0007669"/>
    <property type="project" value="UniProtKB-KW"/>
</dbReference>
<evidence type="ECO:0000256" key="1">
    <source>
        <dbReference type="ARBA" id="ARBA00022490"/>
    </source>
</evidence>
<comment type="similarity">
    <text evidence="5">Belongs to the CheB family.</text>
</comment>
<comment type="PTM">
    <text evidence="5">Phosphorylated by CheA. Phosphorylation of the N-terminal regulatory domain activates the methylesterase activity.</text>
</comment>
<keyword evidence="3 5" id="KW-0378">Hydrolase</keyword>
<dbReference type="GO" id="GO:0032259">
    <property type="term" value="P:methylation"/>
    <property type="evidence" value="ECO:0007669"/>
    <property type="project" value="UniProtKB-KW"/>
</dbReference>
<keyword evidence="11" id="KW-0808">Transferase</keyword>
<evidence type="ECO:0000259" key="9">
    <source>
        <dbReference type="PROSITE" id="PS50110"/>
    </source>
</evidence>
<comment type="caution">
    <text evidence="11">The sequence shown here is derived from an EMBL/GenBank/DDBJ whole genome shotgun (WGS) entry which is preliminary data.</text>
</comment>
<sequence>MAKILIVDDSALMRKHLSTLLSAAGYDTFTARNGREAVDMVLEHHPDVVTLDVNMPEMDGMTALSQIIAARPTPVIMVSSLTSKGALVTLEAMALGAVDYIAKPGGTISLSIDDIADEILAKVKSAIGARIRPGAGRRVPSAPRPAPARPTTTAASRKSLTGLVLIGVSTGGPRTLEEILPHLPASFPWAVAVAQHMPVSFTKALAQRMDGMCQLPVREASALDEIVPGTITIARGGSDLTVTRRDGRPFFSTRPESSAHTWHPSVELLVETAMEAFPAERLIAVQLTGMGNDGARAMARLHRQGGRTIAESEESAIIFGMPKELIQQGGASLVLPASRIASQLSSWIR</sequence>
<evidence type="ECO:0000313" key="12">
    <source>
        <dbReference type="Proteomes" id="UP000316801"/>
    </source>
</evidence>
<comment type="subcellular location">
    <subcellularLocation>
        <location evidence="5">Cytoplasm</location>
    </subcellularLocation>
</comment>
<feature type="active site" evidence="5 6">
    <location>
        <position position="196"/>
    </location>
</feature>
<proteinExistence type="inferred from homology"/>